<dbReference type="InterPro" id="IPR036397">
    <property type="entry name" value="RNaseH_sf"/>
</dbReference>
<name>A0A699GHB0_TANCI</name>
<dbReference type="AlphaFoldDB" id="A0A699GHB0"/>
<accession>A0A699GHB0</accession>
<organism evidence="1">
    <name type="scientific">Tanacetum cinerariifolium</name>
    <name type="common">Dalmatian daisy</name>
    <name type="synonym">Chrysanthemum cinerariifolium</name>
    <dbReference type="NCBI Taxonomy" id="118510"/>
    <lineage>
        <taxon>Eukaryota</taxon>
        <taxon>Viridiplantae</taxon>
        <taxon>Streptophyta</taxon>
        <taxon>Embryophyta</taxon>
        <taxon>Tracheophyta</taxon>
        <taxon>Spermatophyta</taxon>
        <taxon>Magnoliopsida</taxon>
        <taxon>eudicotyledons</taxon>
        <taxon>Gunneridae</taxon>
        <taxon>Pentapetalae</taxon>
        <taxon>asterids</taxon>
        <taxon>campanulids</taxon>
        <taxon>Asterales</taxon>
        <taxon>Asteraceae</taxon>
        <taxon>Asteroideae</taxon>
        <taxon>Anthemideae</taxon>
        <taxon>Anthemidinae</taxon>
        <taxon>Tanacetum</taxon>
    </lineage>
</organism>
<evidence type="ECO:0000313" key="1">
    <source>
        <dbReference type="EMBL" id="GEU28877.1"/>
    </source>
</evidence>
<comment type="caution">
    <text evidence="1">The sequence shown here is derived from an EMBL/GenBank/DDBJ whole genome shotgun (WGS) entry which is preliminary data.</text>
</comment>
<evidence type="ECO:0008006" key="2">
    <source>
        <dbReference type="Google" id="ProtNLM"/>
    </source>
</evidence>
<dbReference type="EMBL" id="BKCJ010000027">
    <property type="protein sequence ID" value="GEU28877.1"/>
    <property type="molecule type" value="Genomic_DNA"/>
</dbReference>
<reference evidence="1" key="1">
    <citation type="journal article" date="2019" name="Sci. Rep.">
        <title>Draft genome of Tanacetum cinerariifolium, the natural source of mosquito coil.</title>
        <authorList>
            <person name="Yamashiro T."/>
            <person name="Shiraishi A."/>
            <person name="Satake H."/>
            <person name="Nakayama K."/>
        </authorList>
    </citation>
    <scope>NUCLEOTIDE SEQUENCE</scope>
</reference>
<protein>
    <recommendedName>
        <fullName evidence="2">Reverse transcriptase domain-containing protein</fullName>
    </recommendedName>
</protein>
<dbReference type="PANTHER" id="PTHR48475:SF1">
    <property type="entry name" value="RNASE H TYPE-1 DOMAIN-CONTAINING PROTEIN"/>
    <property type="match status" value="1"/>
</dbReference>
<dbReference type="Gene3D" id="3.30.420.10">
    <property type="entry name" value="Ribonuclease H-like superfamily/Ribonuclease H"/>
    <property type="match status" value="1"/>
</dbReference>
<proteinExistence type="predicted"/>
<dbReference type="GO" id="GO:0003676">
    <property type="term" value="F:nucleic acid binding"/>
    <property type="evidence" value="ECO:0007669"/>
    <property type="project" value="InterPro"/>
</dbReference>
<dbReference type="PANTHER" id="PTHR48475">
    <property type="entry name" value="RIBONUCLEASE H"/>
    <property type="match status" value="1"/>
</dbReference>
<sequence>MKPSCEWKLYADRAMSPNGFGAGLMLVDPKGKEYIYALHFGFKTSNNKAEYKSIIGHVTNIPRDGNYKLGNFRRFGVEVLVEVLSKRSIEEKEILQVETKEGEIWMTHIHEYLVSGLLSEDPKESRRIRVKEPQYKLLRRSLYRRSFYTPWLRCVASPQTDDIIIYTKVTVVSTQNHDQWWLKSQSKVAIEHSMKWVEAKPLASISGMNAERHVWEYHTEIINHIEKKWDRIQQGLVDDIAQVLWVHRTLLRNSQKETPFILTYGSEAMILISKNNVAKDDMERIKEVNKRR</sequence>
<gene>
    <name evidence="1" type="ORF">Tci_000855</name>
</gene>